<feature type="domain" description="Helicase ATP-binding" evidence="10">
    <location>
        <begin position="117"/>
        <end position="500"/>
    </location>
</feature>
<keyword evidence="7" id="KW-0411">Iron-sulfur</keyword>
<gene>
    <name evidence="11" type="primary">BRIP1</name>
    <name evidence="11" type="ORF">Tcan_17103</name>
</gene>
<evidence type="ECO:0000256" key="1">
    <source>
        <dbReference type="ARBA" id="ARBA00022723"/>
    </source>
</evidence>
<dbReference type="GO" id="GO:0046872">
    <property type="term" value="F:metal ion binding"/>
    <property type="evidence" value="ECO:0007669"/>
    <property type="project" value="UniProtKB-KW"/>
</dbReference>
<dbReference type="InterPro" id="IPR010614">
    <property type="entry name" value="RAD3-like_helicase_DEAD"/>
</dbReference>
<keyword evidence="8" id="KW-0413">Isomerase</keyword>
<feature type="region of interest" description="Disordered" evidence="9">
    <location>
        <begin position="1011"/>
        <end position="1034"/>
    </location>
</feature>
<evidence type="ECO:0000256" key="6">
    <source>
        <dbReference type="ARBA" id="ARBA00023004"/>
    </source>
</evidence>
<dbReference type="FunFam" id="3.40.50.300:FF:003493">
    <property type="entry name" value="Predicted protein"/>
    <property type="match status" value="1"/>
</dbReference>
<dbReference type="InterPro" id="IPR006555">
    <property type="entry name" value="ATP-dep_Helicase_C"/>
</dbReference>
<dbReference type="GO" id="GO:1990918">
    <property type="term" value="P:double-strand break repair involved in meiotic recombination"/>
    <property type="evidence" value="ECO:0007669"/>
    <property type="project" value="TreeGrafter"/>
</dbReference>
<feature type="compositionally biased region" description="Polar residues" evidence="9">
    <location>
        <begin position="1023"/>
        <end position="1034"/>
    </location>
</feature>
<dbReference type="PROSITE" id="PS51193">
    <property type="entry name" value="HELICASE_ATP_BIND_2"/>
    <property type="match status" value="1"/>
</dbReference>
<dbReference type="GO" id="GO:0005634">
    <property type="term" value="C:nucleus"/>
    <property type="evidence" value="ECO:0007669"/>
    <property type="project" value="TreeGrafter"/>
</dbReference>
<keyword evidence="5" id="KW-0067">ATP-binding</keyword>
<evidence type="ECO:0000256" key="2">
    <source>
        <dbReference type="ARBA" id="ARBA00022741"/>
    </source>
</evidence>
<evidence type="ECO:0000256" key="9">
    <source>
        <dbReference type="SAM" id="MobiDB-lite"/>
    </source>
</evidence>
<comment type="caution">
    <text evidence="11">The sequence shown here is derived from an EMBL/GenBank/DDBJ whole genome shotgun (WGS) entry which is preliminary data.</text>
</comment>
<dbReference type="STRING" id="6265.A0A0B2VA47"/>
<dbReference type="CDD" id="cd18788">
    <property type="entry name" value="SF2_C_XPD"/>
    <property type="match status" value="1"/>
</dbReference>
<dbReference type="GO" id="GO:0051536">
    <property type="term" value="F:iron-sulfur cluster binding"/>
    <property type="evidence" value="ECO:0007669"/>
    <property type="project" value="UniProtKB-KW"/>
</dbReference>
<keyword evidence="2" id="KW-0547">Nucleotide-binding</keyword>
<evidence type="ECO:0000256" key="5">
    <source>
        <dbReference type="ARBA" id="ARBA00022840"/>
    </source>
</evidence>
<accession>A0A0B2VA47</accession>
<dbReference type="SMART" id="SM00491">
    <property type="entry name" value="HELICc2"/>
    <property type="match status" value="1"/>
</dbReference>
<dbReference type="PANTHER" id="PTHR11472">
    <property type="entry name" value="DNA REPAIR DEAD HELICASE RAD3/XP-D SUBFAMILY MEMBER"/>
    <property type="match status" value="1"/>
</dbReference>
<dbReference type="Pfam" id="PF13307">
    <property type="entry name" value="Helicase_C_2"/>
    <property type="match status" value="1"/>
</dbReference>
<dbReference type="InterPro" id="IPR014013">
    <property type="entry name" value="Helic_SF1/SF2_ATP-bd_DinG/Rad3"/>
</dbReference>
<proteinExistence type="predicted"/>
<keyword evidence="6" id="KW-0408">Iron</keyword>
<dbReference type="Proteomes" id="UP000031036">
    <property type="component" value="Unassembled WGS sequence"/>
</dbReference>
<evidence type="ECO:0000256" key="4">
    <source>
        <dbReference type="ARBA" id="ARBA00022806"/>
    </source>
</evidence>
<dbReference type="AlphaFoldDB" id="A0A0B2VA47"/>
<keyword evidence="1" id="KW-0479">Metal-binding</keyword>
<evidence type="ECO:0000256" key="8">
    <source>
        <dbReference type="ARBA" id="ARBA00023235"/>
    </source>
</evidence>
<dbReference type="GO" id="GO:0003677">
    <property type="term" value="F:DNA binding"/>
    <property type="evidence" value="ECO:0007669"/>
    <property type="project" value="InterPro"/>
</dbReference>
<dbReference type="InterPro" id="IPR027417">
    <property type="entry name" value="P-loop_NTPase"/>
</dbReference>
<dbReference type="SUPFAM" id="SSF52540">
    <property type="entry name" value="P-loop containing nucleoside triphosphate hydrolases"/>
    <property type="match status" value="2"/>
</dbReference>
<keyword evidence="12" id="KW-1185">Reference proteome</keyword>
<dbReference type="InterPro" id="IPR002464">
    <property type="entry name" value="DNA/RNA_helicase_DEAH_CS"/>
</dbReference>
<sequence>MATPNFWKQFQNRKRKSISLNGIGSSELASKNGTPRHRFIKPEPVLYTELLVGGFSVKLPPNMVPYTTQRTMMAKILTSLKNKLNALIESPTGSGTPRHRFIKPEPVLYTELLVGGFSVKLPPNMVPYTTQRTMMAKILTSLKNKLNALIESPTGSGKTLGLLSATCAWLVRYKEDRERSKAECRACNGHASVSLESVPPGHENTVGSWLASSSDSLKLSAKTSTDLPLINKPLLTLEDEFDSDFASSPGSAPTRRSSLFLAEMKRAKLEEGEGEEKGAHEGHTCLPRVAIYYGTRTHKQISQVVSEFARLPYGHDGTIKHTILASREHSCINLPVRSSGDVNGKCKELISAQGIGCAYKNSMRGKYERSAHLRRLLSQSLQSPNDVWDIEDLVNALKASTPTLCPYFSSTRVLTQDADIVFCPFSYMIDPIIRDNSDVTLKNAVVILDEAHNMEDVCREAVSFTFTENEIVAARADFRAKAAEVHNALEKTVRKQVAYEGLDNMDGGGTDRMHDALANLSTNFKTLNKFMDDILEWFVGLASEVAKRPASREDRYTQTFSWERLYASLEEAKLVIFGEKGKTSPYAFLLDALGVVAGQTGDEQDYDMQLQHYKPLSASIICVEKFLYFFKAYFKEDNRTVYKLFICIDKPFVPFGSRTRRGDTEELPAEVLDVSAFGNDKYEWLDSRSRLSGYNEIKRGYRVTLNLWCMRPALAYLDAFKDCRSVILASGTLCPTATFRSELGTDFQQMMEGSQVIPANHIFAAVIPTGPTGYHLCGTYRNINGDDRFVREISLVLKSVCEIVPKGILCFVSSYRLLDQIYEFMETAGILRQIQTMKRVLCEPRRSSQMNEVMAQYEEAITNSECYGPQCTGALLFAVFRGKVSEGIDFADDRARCVFSIGIPFPNAMDEQVLEKKKFNDDNCVKMRILTGDEWYTMQAYRALNQALGRCLRHRSDWGAILMADERLLQRRSNPHAAKVSKWIREQLRPLSSYKQFTEELQHFVASMSSNSSVNSEDASPDEASNCNSSIVDS</sequence>
<dbReference type="PANTHER" id="PTHR11472:SF47">
    <property type="entry name" value="FANCONI ANEMIA GROUP J PROTEIN"/>
    <property type="match status" value="1"/>
</dbReference>
<dbReference type="GO" id="GO:0006289">
    <property type="term" value="P:nucleotide-excision repair"/>
    <property type="evidence" value="ECO:0007669"/>
    <property type="project" value="TreeGrafter"/>
</dbReference>
<dbReference type="Pfam" id="PF06733">
    <property type="entry name" value="DEAD_2"/>
    <property type="match status" value="1"/>
</dbReference>
<protein>
    <submittedName>
        <fullName evidence="11">Fanconi anemia group J-like protein</fullName>
    </submittedName>
</protein>
<keyword evidence="4" id="KW-0347">Helicase</keyword>
<dbReference type="InterPro" id="IPR006554">
    <property type="entry name" value="Helicase-like_DEXD_c2"/>
</dbReference>
<dbReference type="PROSITE" id="PS00690">
    <property type="entry name" value="DEAH_ATP_HELICASE"/>
    <property type="match status" value="1"/>
</dbReference>
<evidence type="ECO:0000256" key="3">
    <source>
        <dbReference type="ARBA" id="ARBA00022801"/>
    </source>
</evidence>
<evidence type="ECO:0000256" key="7">
    <source>
        <dbReference type="ARBA" id="ARBA00023014"/>
    </source>
</evidence>
<dbReference type="SMART" id="SM00488">
    <property type="entry name" value="DEXDc2"/>
    <property type="match status" value="1"/>
</dbReference>
<dbReference type="GO" id="GO:0005524">
    <property type="term" value="F:ATP binding"/>
    <property type="evidence" value="ECO:0007669"/>
    <property type="project" value="UniProtKB-KW"/>
</dbReference>
<keyword evidence="3" id="KW-0378">Hydrolase</keyword>
<evidence type="ECO:0000259" key="10">
    <source>
        <dbReference type="PROSITE" id="PS51193"/>
    </source>
</evidence>
<dbReference type="OMA" id="FSNDNAR"/>
<name>A0A0B2VA47_TOXCA</name>
<organism evidence="11 12">
    <name type="scientific">Toxocara canis</name>
    <name type="common">Canine roundworm</name>
    <dbReference type="NCBI Taxonomy" id="6265"/>
    <lineage>
        <taxon>Eukaryota</taxon>
        <taxon>Metazoa</taxon>
        <taxon>Ecdysozoa</taxon>
        <taxon>Nematoda</taxon>
        <taxon>Chromadorea</taxon>
        <taxon>Rhabditida</taxon>
        <taxon>Spirurina</taxon>
        <taxon>Ascaridomorpha</taxon>
        <taxon>Ascaridoidea</taxon>
        <taxon>Toxocaridae</taxon>
        <taxon>Toxocara</taxon>
    </lineage>
</organism>
<dbReference type="GO" id="GO:0003678">
    <property type="term" value="F:DNA helicase activity"/>
    <property type="evidence" value="ECO:0007669"/>
    <property type="project" value="InterPro"/>
</dbReference>
<dbReference type="Gene3D" id="3.40.50.300">
    <property type="entry name" value="P-loop containing nucleotide triphosphate hydrolases"/>
    <property type="match status" value="3"/>
</dbReference>
<evidence type="ECO:0000313" key="12">
    <source>
        <dbReference type="Proteomes" id="UP000031036"/>
    </source>
</evidence>
<dbReference type="InterPro" id="IPR045028">
    <property type="entry name" value="DinG/Rad3-like"/>
</dbReference>
<dbReference type="OrthoDB" id="19182at2759"/>
<reference evidence="11 12" key="1">
    <citation type="submission" date="2014-11" db="EMBL/GenBank/DDBJ databases">
        <title>Genetic blueprint of the zoonotic pathogen Toxocara canis.</title>
        <authorList>
            <person name="Zhu X.-Q."/>
            <person name="Korhonen P.K."/>
            <person name="Cai H."/>
            <person name="Young N.D."/>
            <person name="Nejsum P."/>
            <person name="von Samson-Himmelstjerna G."/>
            <person name="Boag P.R."/>
            <person name="Tan P."/>
            <person name="Li Q."/>
            <person name="Min J."/>
            <person name="Yang Y."/>
            <person name="Wang X."/>
            <person name="Fang X."/>
            <person name="Hall R.S."/>
            <person name="Hofmann A."/>
            <person name="Sternberg P.W."/>
            <person name="Jex A.R."/>
            <person name="Gasser R.B."/>
        </authorList>
    </citation>
    <scope>NUCLEOTIDE SEQUENCE [LARGE SCALE GENOMIC DNA]</scope>
    <source>
        <strain evidence="11">PN_DK_2014</strain>
    </source>
</reference>
<evidence type="ECO:0000313" key="11">
    <source>
        <dbReference type="EMBL" id="KHN78337.1"/>
    </source>
</evidence>
<dbReference type="EMBL" id="JPKZ01002111">
    <property type="protein sequence ID" value="KHN78337.1"/>
    <property type="molecule type" value="Genomic_DNA"/>
</dbReference>
<dbReference type="GO" id="GO:0016818">
    <property type="term" value="F:hydrolase activity, acting on acid anhydrides, in phosphorus-containing anhydrides"/>
    <property type="evidence" value="ECO:0007669"/>
    <property type="project" value="InterPro"/>
</dbReference>